<protein>
    <submittedName>
        <fullName evidence="2">Uncharacterized protein</fullName>
    </submittedName>
</protein>
<organism evidence="2 3">
    <name type="scientific">Cyanoderma ruficeps</name>
    <name type="common">rufous-capped babbler</name>
    <dbReference type="NCBI Taxonomy" id="181631"/>
    <lineage>
        <taxon>Eukaryota</taxon>
        <taxon>Metazoa</taxon>
        <taxon>Chordata</taxon>
        <taxon>Craniata</taxon>
        <taxon>Vertebrata</taxon>
        <taxon>Euteleostomi</taxon>
        <taxon>Archelosauria</taxon>
        <taxon>Archosauria</taxon>
        <taxon>Dinosauria</taxon>
        <taxon>Saurischia</taxon>
        <taxon>Theropoda</taxon>
        <taxon>Coelurosauria</taxon>
        <taxon>Aves</taxon>
        <taxon>Neognathae</taxon>
        <taxon>Neoaves</taxon>
        <taxon>Telluraves</taxon>
        <taxon>Australaves</taxon>
        <taxon>Passeriformes</taxon>
        <taxon>Sylvioidea</taxon>
        <taxon>Timaliidae</taxon>
        <taxon>Cyanoderma</taxon>
    </lineage>
</organism>
<reference evidence="2" key="1">
    <citation type="submission" date="2025-08" db="UniProtKB">
        <authorList>
            <consortium name="Ensembl"/>
        </authorList>
    </citation>
    <scope>IDENTIFICATION</scope>
</reference>
<dbReference type="AlphaFoldDB" id="A0A8C3R0E3"/>
<reference evidence="2" key="2">
    <citation type="submission" date="2025-09" db="UniProtKB">
        <authorList>
            <consortium name="Ensembl"/>
        </authorList>
    </citation>
    <scope>IDENTIFICATION</scope>
</reference>
<name>A0A8C3R0E3_9PASS</name>
<feature type="region of interest" description="Disordered" evidence="1">
    <location>
        <begin position="1"/>
        <end position="29"/>
    </location>
</feature>
<dbReference type="SUPFAM" id="SSF47266">
    <property type="entry name" value="4-helical cytokines"/>
    <property type="match status" value="1"/>
</dbReference>
<evidence type="ECO:0000313" key="2">
    <source>
        <dbReference type="Ensembl" id="ENSCRFP00000013282.1"/>
    </source>
</evidence>
<dbReference type="InterPro" id="IPR009079">
    <property type="entry name" value="4_helix_cytokine-like_core"/>
</dbReference>
<evidence type="ECO:0000256" key="1">
    <source>
        <dbReference type="SAM" id="MobiDB-lite"/>
    </source>
</evidence>
<proteinExistence type="predicted"/>
<sequence>MAAPKTVGVQGIPLDTLGPEKGSLNPGQGGLGTPFPWDSLQLLQAMALACHSCDTTSRHPFSSPKPSSTPTAAAATTLCILQKLFTTLSSPNTPAHHHWDAKIWHHVLHHIQQLEQYVPASGILFEGQGPCNLLLRINKYFGYIQDSLCTHHQRSYA</sequence>
<keyword evidence="3" id="KW-1185">Reference proteome</keyword>
<dbReference type="Ensembl" id="ENSCRFT00000013737.1">
    <property type="protein sequence ID" value="ENSCRFP00000013282.1"/>
    <property type="gene ID" value="ENSCRFG00000010280.1"/>
</dbReference>
<dbReference type="Proteomes" id="UP000694396">
    <property type="component" value="Unplaced"/>
</dbReference>
<evidence type="ECO:0000313" key="3">
    <source>
        <dbReference type="Proteomes" id="UP000694396"/>
    </source>
</evidence>
<accession>A0A8C3R0E3</accession>